<keyword evidence="12" id="KW-0966">Cell projection</keyword>
<feature type="chain" id="PRO_5014989213" description="Flagellar protein FliL" evidence="11">
    <location>
        <begin position="22"/>
        <end position="136"/>
    </location>
</feature>
<reference evidence="12 13" key="1">
    <citation type="submission" date="2017-11" db="EMBL/GenBank/DDBJ databases">
        <title>Genome-resolved metagenomics identifies genetic mobility, metabolic interactions, and unexpected diversity in perchlorate-reducing communities.</title>
        <authorList>
            <person name="Barnum T.P."/>
            <person name="Figueroa I.A."/>
            <person name="Carlstrom C.I."/>
            <person name="Lucas L.N."/>
            <person name="Engelbrektson A.L."/>
            <person name="Coates J.D."/>
        </authorList>
    </citation>
    <scope>NUCLEOTIDE SEQUENCE [LARGE SCALE GENOMIC DNA]</scope>
    <source>
        <strain evidence="12">BM301</strain>
    </source>
</reference>
<dbReference type="STRING" id="1111735.GCA_000428045_02917"/>
<evidence type="ECO:0000256" key="1">
    <source>
        <dbReference type="ARBA" id="ARBA00002254"/>
    </source>
</evidence>
<sequence length="136" mass="15187">MRFSTLLLSAALVLFTSILFAADWEIDDAKAPATMAYYELSPSIVVNVKGRAKYIRCDVQLMTRDEAKLPAISLHAPALRHELILLLSDQQGTDIRTSKGKEKLRKIALKSLKGVMKAQVGDETIDDLFFTTYLVQ</sequence>
<name>A0A2N6CZX7_9GAMM</name>
<evidence type="ECO:0000256" key="4">
    <source>
        <dbReference type="ARBA" id="ARBA00022475"/>
    </source>
</evidence>
<gene>
    <name evidence="12" type="ORF">C0630_02035</name>
</gene>
<dbReference type="GO" id="GO:0005886">
    <property type="term" value="C:plasma membrane"/>
    <property type="evidence" value="ECO:0007669"/>
    <property type="project" value="UniProtKB-SubCell"/>
</dbReference>
<evidence type="ECO:0000256" key="3">
    <source>
        <dbReference type="ARBA" id="ARBA00008281"/>
    </source>
</evidence>
<feature type="signal peptide" evidence="11">
    <location>
        <begin position="1"/>
        <end position="21"/>
    </location>
</feature>
<dbReference type="InterPro" id="IPR005503">
    <property type="entry name" value="FliL"/>
</dbReference>
<comment type="subcellular location">
    <subcellularLocation>
        <location evidence="10">Cell inner membrane</location>
    </subcellularLocation>
    <subcellularLocation>
        <location evidence="2">Cell membrane</location>
        <topology evidence="2">Single-pass membrane protein</topology>
    </subcellularLocation>
</comment>
<evidence type="ECO:0000256" key="10">
    <source>
        <dbReference type="RuleBase" id="RU364125"/>
    </source>
</evidence>
<comment type="function">
    <text evidence="1 10">Controls the rotational direction of flagella during chemotaxis.</text>
</comment>
<evidence type="ECO:0000256" key="11">
    <source>
        <dbReference type="SAM" id="SignalP"/>
    </source>
</evidence>
<keyword evidence="12" id="KW-0282">Flagellum</keyword>
<organism evidence="12 13">
    <name type="scientific">Sedimenticola selenatireducens</name>
    <dbReference type="NCBI Taxonomy" id="191960"/>
    <lineage>
        <taxon>Bacteria</taxon>
        <taxon>Pseudomonadati</taxon>
        <taxon>Pseudomonadota</taxon>
        <taxon>Gammaproteobacteria</taxon>
        <taxon>Chromatiales</taxon>
        <taxon>Sedimenticolaceae</taxon>
        <taxon>Sedimenticola</taxon>
    </lineage>
</organism>
<keyword evidence="5 10" id="KW-0145">Chemotaxis</keyword>
<evidence type="ECO:0000256" key="2">
    <source>
        <dbReference type="ARBA" id="ARBA00004162"/>
    </source>
</evidence>
<evidence type="ECO:0000313" key="13">
    <source>
        <dbReference type="Proteomes" id="UP000235015"/>
    </source>
</evidence>
<comment type="caution">
    <text evidence="12">The sequence shown here is derived from an EMBL/GenBank/DDBJ whole genome shotgun (WGS) entry which is preliminary data.</text>
</comment>
<dbReference type="PANTHER" id="PTHR35091:SF2">
    <property type="entry name" value="FLAGELLAR PROTEIN FLIL"/>
    <property type="match status" value="1"/>
</dbReference>
<evidence type="ECO:0000256" key="6">
    <source>
        <dbReference type="ARBA" id="ARBA00022692"/>
    </source>
</evidence>
<keyword evidence="6" id="KW-0812">Transmembrane</keyword>
<keyword evidence="12" id="KW-0969">Cilium</keyword>
<keyword evidence="8" id="KW-1133">Transmembrane helix</keyword>
<evidence type="ECO:0000256" key="5">
    <source>
        <dbReference type="ARBA" id="ARBA00022500"/>
    </source>
</evidence>
<dbReference type="RefSeq" id="WP_273437540.1">
    <property type="nucleotide sequence ID" value="NZ_PKUN01000002.1"/>
</dbReference>
<keyword evidence="4" id="KW-1003">Cell membrane</keyword>
<evidence type="ECO:0000313" key="12">
    <source>
        <dbReference type="EMBL" id="PLX62967.1"/>
    </source>
</evidence>
<dbReference type="PANTHER" id="PTHR35091">
    <property type="entry name" value="FLAGELLAR PROTEIN FLIL"/>
    <property type="match status" value="1"/>
</dbReference>
<evidence type="ECO:0000256" key="8">
    <source>
        <dbReference type="ARBA" id="ARBA00022989"/>
    </source>
</evidence>
<keyword evidence="9 10" id="KW-0472">Membrane</keyword>
<accession>A0A2N6CZX7</accession>
<dbReference type="Proteomes" id="UP000235015">
    <property type="component" value="Unassembled WGS sequence"/>
</dbReference>
<protein>
    <recommendedName>
        <fullName evidence="10">Flagellar protein FliL</fullName>
    </recommendedName>
</protein>
<keyword evidence="11" id="KW-0732">Signal</keyword>
<dbReference type="AlphaFoldDB" id="A0A2N6CZX7"/>
<comment type="similarity">
    <text evidence="3 10">Belongs to the FliL family.</text>
</comment>
<dbReference type="GO" id="GO:0006935">
    <property type="term" value="P:chemotaxis"/>
    <property type="evidence" value="ECO:0007669"/>
    <property type="project" value="UniProtKB-KW"/>
</dbReference>
<proteinExistence type="inferred from homology"/>
<dbReference type="GO" id="GO:0009425">
    <property type="term" value="C:bacterial-type flagellum basal body"/>
    <property type="evidence" value="ECO:0007669"/>
    <property type="project" value="InterPro"/>
</dbReference>
<evidence type="ECO:0000256" key="9">
    <source>
        <dbReference type="ARBA" id="ARBA00023136"/>
    </source>
</evidence>
<keyword evidence="10" id="KW-0997">Cell inner membrane</keyword>
<dbReference type="Pfam" id="PF03748">
    <property type="entry name" value="FliL"/>
    <property type="match status" value="1"/>
</dbReference>
<keyword evidence="7 10" id="KW-0283">Flagellar rotation</keyword>
<dbReference type="GO" id="GO:0071978">
    <property type="term" value="P:bacterial-type flagellum-dependent swarming motility"/>
    <property type="evidence" value="ECO:0007669"/>
    <property type="project" value="TreeGrafter"/>
</dbReference>
<dbReference type="EMBL" id="PKUN01000002">
    <property type="protein sequence ID" value="PLX62967.1"/>
    <property type="molecule type" value="Genomic_DNA"/>
</dbReference>
<evidence type="ECO:0000256" key="7">
    <source>
        <dbReference type="ARBA" id="ARBA00022779"/>
    </source>
</evidence>